<name>A3IWB4_9CHRO</name>
<dbReference type="AlphaFoldDB" id="A3IWB4"/>
<dbReference type="Pfam" id="PF01710">
    <property type="entry name" value="HTH_Tnp_IS630"/>
    <property type="match status" value="1"/>
</dbReference>
<keyword evidence="4" id="KW-1185">Reference proteome</keyword>
<dbReference type="EMBL" id="AAXW01000093">
    <property type="protein sequence ID" value="EAZ88262.1"/>
    <property type="molecule type" value="Genomic_DNA"/>
</dbReference>
<evidence type="ECO:0000313" key="3">
    <source>
        <dbReference type="EMBL" id="EAZ89227.1"/>
    </source>
</evidence>
<comment type="caution">
    <text evidence="3">The sequence shown here is derived from an EMBL/GenBank/DDBJ whole genome shotgun (WGS) entry which is preliminary data.</text>
</comment>
<evidence type="ECO:0000313" key="2">
    <source>
        <dbReference type="EMBL" id="EAZ88262.1"/>
    </source>
</evidence>
<dbReference type="InterPro" id="IPR009057">
    <property type="entry name" value="Homeodomain-like_sf"/>
</dbReference>
<dbReference type="InterPro" id="IPR036388">
    <property type="entry name" value="WH-like_DNA-bd_sf"/>
</dbReference>
<evidence type="ECO:0000259" key="1">
    <source>
        <dbReference type="Pfam" id="PF01710"/>
    </source>
</evidence>
<dbReference type="Gene3D" id="1.10.10.10">
    <property type="entry name" value="Winged helix-like DNA-binding domain superfamily/Winged helix DNA-binding domain"/>
    <property type="match status" value="1"/>
</dbReference>
<accession>A3IWB4</accession>
<dbReference type="InterPro" id="IPR002622">
    <property type="entry name" value="Transposase_14"/>
</dbReference>
<reference evidence="3 4" key="1">
    <citation type="submission" date="2007-03" db="EMBL/GenBank/DDBJ databases">
        <authorList>
            <person name="Stal L."/>
            <person name="Ferriera S."/>
            <person name="Johnson J."/>
            <person name="Kravitz S."/>
            <person name="Beeson K."/>
            <person name="Sutton G."/>
            <person name="Rogers Y.-H."/>
            <person name="Friedman R."/>
            <person name="Frazier M."/>
            <person name="Venter J.C."/>
        </authorList>
    </citation>
    <scope>NUCLEOTIDE SEQUENCE [LARGE SCALE GENOMIC DNA]</scope>
    <source>
        <strain evidence="3 4">CCY0110</strain>
    </source>
</reference>
<evidence type="ECO:0000313" key="4">
    <source>
        <dbReference type="Proteomes" id="UP000003781"/>
    </source>
</evidence>
<sequence>MPSPYSYDLRQKAIEAVKRGHKKVNVCRLFKISRNTLDLWLKREKETGDFRAVQPHSLPRDRQ</sequence>
<organism evidence="3 4">
    <name type="scientific">Crocosphaera chwakensis CCY0110</name>
    <dbReference type="NCBI Taxonomy" id="391612"/>
    <lineage>
        <taxon>Bacteria</taxon>
        <taxon>Bacillati</taxon>
        <taxon>Cyanobacteriota</taxon>
        <taxon>Cyanophyceae</taxon>
        <taxon>Oscillatoriophycideae</taxon>
        <taxon>Chroococcales</taxon>
        <taxon>Aphanothecaceae</taxon>
        <taxon>Crocosphaera</taxon>
        <taxon>Crocosphaera chwakensis</taxon>
    </lineage>
</organism>
<dbReference type="SUPFAM" id="SSF46689">
    <property type="entry name" value="Homeodomain-like"/>
    <property type="match status" value="1"/>
</dbReference>
<dbReference type="eggNOG" id="COG3415">
    <property type="taxonomic scope" value="Bacteria"/>
</dbReference>
<proteinExistence type="predicted"/>
<dbReference type="EMBL" id="AAXW01000050">
    <property type="protein sequence ID" value="EAZ89227.1"/>
    <property type="molecule type" value="Genomic_DNA"/>
</dbReference>
<protein>
    <recommendedName>
        <fullName evidence="1">Transposase Synechocystis PCC 6803 domain-containing protein</fullName>
    </recommendedName>
</protein>
<feature type="domain" description="Transposase Synechocystis PCC 6803" evidence="1">
    <location>
        <begin position="5"/>
        <end position="46"/>
    </location>
</feature>
<gene>
    <name evidence="2" type="ORF">CY0110_06594</name>
    <name evidence="3" type="ORF">CY0110_06739</name>
</gene>
<dbReference type="Proteomes" id="UP000003781">
    <property type="component" value="Unassembled WGS sequence"/>
</dbReference>